<evidence type="ECO:0000313" key="2">
    <source>
        <dbReference type="EMBL" id="MEI4804030.1"/>
    </source>
</evidence>
<name>A0ABU8FMW2_9BACI</name>
<reference evidence="2 3" key="1">
    <citation type="submission" date="2024-01" db="EMBL/GenBank/DDBJ databases">
        <title>Seven novel Bacillus-like species.</title>
        <authorList>
            <person name="Liu G."/>
        </authorList>
    </citation>
    <scope>NUCLEOTIDE SEQUENCE [LARGE SCALE GENOMIC DNA]</scope>
    <source>
        <strain evidence="2 3">FJAT-51639</strain>
    </source>
</reference>
<sequence>MIKIITNLEALADKIAELMAEGKSFDIAETEAKEWIKTQAALHNPDQIAGGNPLKIGGMG</sequence>
<dbReference type="Proteomes" id="UP001372526">
    <property type="component" value="Unassembled WGS sequence"/>
</dbReference>
<gene>
    <name evidence="2" type="ORF">WAZ07_22985</name>
</gene>
<dbReference type="InterPro" id="IPR028949">
    <property type="entry name" value="Ntox15"/>
</dbReference>
<dbReference type="RefSeq" id="WP_336474307.1">
    <property type="nucleotide sequence ID" value="NZ_JBAWSX010000020.1"/>
</dbReference>
<proteinExistence type="predicted"/>
<evidence type="ECO:0000259" key="1">
    <source>
        <dbReference type="Pfam" id="PF15604"/>
    </source>
</evidence>
<feature type="domain" description="Novel toxin 15" evidence="1">
    <location>
        <begin position="9"/>
        <end position="57"/>
    </location>
</feature>
<keyword evidence="3" id="KW-1185">Reference proteome</keyword>
<accession>A0ABU8FMW2</accession>
<protein>
    <submittedName>
        <fullName evidence="2">Polymorphic toxin type 15 domain-containing protein</fullName>
    </submittedName>
</protein>
<comment type="caution">
    <text evidence="2">The sequence shown here is derived from an EMBL/GenBank/DDBJ whole genome shotgun (WGS) entry which is preliminary data.</text>
</comment>
<dbReference type="Pfam" id="PF15604">
    <property type="entry name" value="Ntox15"/>
    <property type="match status" value="1"/>
</dbReference>
<organism evidence="2 3">
    <name type="scientific">Bacillus bruguierae</name>
    <dbReference type="NCBI Taxonomy" id="3127667"/>
    <lineage>
        <taxon>Bacteria</taxon>
        <taxon>Bacillati</taxon>
        <taxon>Bacillota</taxon>
        <taxon>Bacilli</taxon>
        <taxon>Bacillales</taxon>
        <taxon>Bacillaceae</taxon>
        <taxon>Bacillus</taxon>
    </lineage>
</organism>
<dbReference type="EMBL" id="JBAWSX010000020">
    <property type="protein sequence ID" value="MEI4804030.1"/>
    <property type="molecule type" value="Genomic_DNA"/>
</dbReference>
<evidence type="ECO:0000313" key="3">
    <source>
        <dbReference type="Proteomes" id="UP001372526"/>
    </source>
</evidence>